<evidence type="ECO:0000313" key="2">
    <source>
        <dbReference type="EMBL" id="AKV73881.1"/>
    </source>
</evidence>
<dbReference type="EMBL" id="CP012173">
    <property type="protein sequence ID" value="AKV76123.1"/>
    <property type="molecule type" value="Genomic_DNA"/>
</dbReference>
<accession>A0A088E589</accession>
<evidence type="ECO:0000313" key="4">
    <source>
        <dbReference type="EMBL" id="AKV78374.1"/>
    </source>
</evidence>
<dbReference type="EMBL" id="CP012174">
    <property type="protein sequence ID" value="AKV78374.1"/>
    <property type="molecule type" value="Genomic_DNA"/>
</dbReference>
<evidence type="ECO:0000313" key="12">
    <source>
        <dbReference type="Proteomes" id="UP000068832"/>
    </source>
</evidence>
<dbReference type="Proteomes" id="UP000068832">
    <property type="component" value="Chromosome"/>
</dbReference>
<dbReference type="GeneID" id="91755251"/>
<dbReference type="EMBL" id="CP012172">
    <property type="protein sequence ID" value="AKV73881.1"/>
    <property type="molecule type" value="Genomic_DNA"/>
</dbReference>
<reference evidence="1 7" key="1">
    <citation type="journal article" date="2014" name="J. Bacteriol.">
        <title>Role of an Archaeal PitA Transporter in the Copper and Arsenic Resistance of Metallosphaera sedula, an Extreme Thermoacidophile.</title>
        <authorList>
            <person name="McCarthy S."/>
            <person name="Ai C."/>
            <person name="Wheaton G."/>
            <person name="Tevatia R."/>
            <person name="Eckrich V."/>
            <person name="Kelly R."/>
            <person name="Blum P."/>
        </authorList>
    </citation>
    <scope>NUCLEOTIDE SEQUENCE [LARGE SCALE GENOMIC DNA]</scope>
    <source>
        <strain evidence="1 7">CuR1</strain>
    </source>
</reference>
<evidence type="ECO:0000313" key="8">
    <source>
        <dbReference type="Proteomes" id="UP000056255"/>
    </source>
</evidence>
<evidence type="ECO:0000313" key="5">
    <source>
        <dbReference type="EMBL" id="AKV80619.1"/>
    </source>
</evidence>
<dbReference type="Proteomes" id="UP000056255">
    <property type="component" value="Chromosome"/>
</dbReference>
<dbReference type="Proteomes" id="UP000062475">
    <property type="component" value="Chromosome"/>
</dbReference>
<dbReference type="Pfam" id="PF13384">
    <property type="entry name" value="HTH_23"/>
    <property type="match status" value="1"/>
</dbReference>
<dbReference type="Proteomes" id="UP000029084">
    <property type="component" value="Chromosome"/>
</dbReference>
<dbReference type="PATRIC" id="fig|43687.5.peg.810"/>
<sequence length="116" mass="13170">MKLACELGSQVVVPAIRTVVAQEMLSMGMPYSKIAEILGISTTTISKYRARNNDRLVEMIRKDPDLMEDMRTLSRMARDGSASYHHVCEMCHLIRKRFFMSSGKCPMDDEVLPRDG</sequence>
<evidence type="ECO:0000313" key="11">
    <source>
        <dbReference type="Proteomes" id="UP000062475"/>
    </source>
</evidence>
<gene>
    <name evidence="1" type="ORF">HA72_0791</name>
    <name evidence="2" type="ORF">MsedA_0806</name>
    <name evidence="3" type="ORF">MsedB_0807</name>
    <name evidence="4" type="ORF">MsedC_0806</name>
    <name evidence="5" type="ORF">MsedD_0807</name>
    <name evidence="6" type="ORF">MsedE_0806</name>
</gene>
<organism evidence="1 7">
    <name type="scientific">Metallosphaera sedula</name>
    <dbReference type="NCBI Taxonomy" id="43687"/>
    <lineage>
        <taxon>Archaea</taxon>
        <taxon>Thermoproteota</taxon>
        <taxon>Thermoprotei</taxon>
        <taxon>Sulfolobales</taxon>
        <taxon>Sulfolobaceae</taxon>
        <taxon>Metallosphaera</taxon>
    </lineage>
</organism>
<dbReference type="Proteomes" id="UP000062398">
    <property type="component" value="Chromosome"/>
</dbReference>
<name>A0A088E589_9CREN</name>
<dbReference type="EMBL" id="CP012175">
    <property type="protein sequence ID" value="AKV80619.1"/>
    <property type="molecule type" value="Genomic_DNA"/>
</dbReference>
<evidence type="ECO:0000313" key="9">
    <source>
        <dbReference type="Proteomes" id="UP000061362"/>
    </source>
</evidence>
<evidence type="ECO:0000313" key="10">
    <source>
        <dbReference type="Proteomes" id="UP000062398"/>
    </source>
</evidence>
<protein>
    <submittedName>
        <fullName evidence="2">Transcriptional regulator</fullName>
    </submittedName>
</protein>
<dbReference type="Gene3D" id="1.10.10.60">
    <property type="entry name" value="Homeodomain-like"/>
    <property type="match status" value="1"/>
</dbReference>
<evidence type="ECO:0000313" key="7">
    <source>
        <dbReference type="Proteomes" id="UP000029084"/>
    </source>
</evidence>
<dbReference type="OrthoDB" id="33535at2157"/>
<reference evidence="6 8" key="3">
    <citation type="submission" date="2015-07" db="EMBL/GenBank/DDBJ databases">
        <title>Physiological, transcriptional responses and genome re-sequencing of acid resistant extremely thermoacidophilic Metallosphaera sedula SARC-M1.</title>
        <authorList>
            <person name="Ai C."/>
            <person name="McCarthy S."/>
            <person name="Eckrich V."/>
            <person name="Rudrappa D."/>
            <person name="Qiu G."/>
            <person name="Blum P."/>
        </authorList>
    </citation>
    <scope>NUCLEOTIDE SEQUENCE [LARGE SCALE GENOMIC DNA]</scope>
    <source>
        <strain evidence="6 8">SARC-M1</strain>
    </source>
</reference>
<dbReference type="EMBL" id="CP012176">
    <property type="protein sequence ID" value="AKV82863.1"/>
    <property type="molecule type" value="Genomic_DNA"/>
</dbReference>
<dbReference type="EMBL" id="CP008822">
    <property type="protein sequence ID" value="AIM26952.1"/>
    <property type="molecule type" value="Genomic_DNA"/>
</dbReference>
<reference evidence="9 10" key="2">
    <citation type="journal article" date="2015" name="Genome Announc.">
        <title>Complete Genome Sequences of Evolved Arsenate-Resistant Metallosphaera sedula Strains.</title>
        <authorList>
            <person name="Ai C."/>
            <person name="McCarthy S."/>
            <person name="Schackwitz W."/>
            <person name="Martin J."/>
            <person name="Lipzen A."/>
            <person name="Blum P."/>
        </authorList>
    </citation>
    <scope>NUCLEOTIDE SEQUENCE [LARGE SCALE GENOMIC DNA]</scope>
    <source>
        <strain evidence="4 10">ARS120-1</strain>
        <strain evidence="5 9">ARS120-2</strain>
        <strain evidence="2 12">ARS50-1</strain>
        <strain evidence="3 11">ARS50-2</strain>
    </source>
</reference>
<dbReference type="RefSeq" id="WP_012020753.1">
    <property type="nucleotide sequence ID" value="NZ_CP008822.1"/>
</dbReference>
<proteinExistence type="predicted"/>
<evidence type="ECO:0000313" key="3">
    <source>
        <dbReference type="EMBL" id="AKV76123.1"/>
    </source>
</evidence>
<dbReference type="AlphaFoldDB" id="A0A088E589"/>
<dbReference type="Proteomes" id="UP000061362">
    <property type="component" value="Chromosome"/>
</dbReference>
<evidence type="ECO:0000313" key="1">
    <source>
        <dbReference type="EMBL" id="AIM26952.1"/>
    </source>
</evidence>
<evidence type="ECO:0000313" key="6">
    <source>
        <dbReference type="EMBL" id="AKV82863.1"/>
    </source>
</evidence>